<name>A0A6I9QX99_ELAGV</name>
<feature type="transmembrane region" description="Helical" evidence="6">
    <location>
        <begin position="46"/>
        <end position="66"/>
    </location>
</feature>
<dbReference type="InterPro" id="IPR002528">
    <property type="entry name" value="MATE_fam"/>
</dbReference>
<dbReference type="GO" id="GO:0042910">
    <property type="term" value="F:xenobiotic transmembrane transporter activity"/>
    <property type="evidence" value="ECO:0007669"/>
    <property type="project" value="InterPro"/>
</dbReference>
<feature type="transmembrane region" description="Helical" evidence="6">
    <location>
        <begin position="420"/>
        <end position="440"/>
    </location>
</feature>
<dbReference type="PANTHER" id="PTHR11206">
    <property type="entry name" value="MULTIDRUG RESISTANCE PROTEIN"/>
    <property type="match status" value="1"/>
</dbReference>
<proteinExistence type="inferred from homology"/>
<feature type="transmembrane region" description="Helical" evidence="6">
    <location>
        <begin position="191"/>
        <end position="217"/>
    </location>
</feature>
<evidence type="ECO:0000313" key="7">
    <source>
        <dbReference type="Proteomes" id="UP000504607"/>
    </source>
</evidence>
<gene>
    <name evidence="8" type="primary">LOC105041581</name>
</gene>
<comment type="subcellular location">
    <subcellularLocation>
        <location evidence="1">Membrane</location>
        <topology evidence="1">Multi-pass membrane protein</topology>
    </subcellularLocation>
</comment>
<evidence type="ECO:0000256" key="5">
    <source>
        <dbReference type="ARBA" id="ARBA00023136"/>
    </source>
</evidence>
<evidence type="ECO:0000256" key="4">
    <source>
        <dbReference type="ARBA" id="ARBA00022989"/>
    </source>
</evidence>
<evidence type="ECO:0000256" key="2">
    <source>
        <dbReference type="ARBA" id="ARBA00010199"/>
    </source>
</evidence>
<keyword evidence="3 6" id="KW-0812">Transmembrane</keyword>
<dbReference type="InParanoid" id="A0A6I9QX99"/>
<dbReference type="InterPro" id="IPR045069">
    <property type="entry name" value="MATE_euk"/>
</dbReference>
<comment type="similarity">
    <text evidence="2 6">Belongs to the multi antimicrobial extrusion (MATE) (TC 2.A.66.1) family.</text>
</comment>
<feature type="transmembrane region" description="Helical" evidence="6">
    <location>
        <begin position="123"/>
        <end position="145"/>
    </location>
</feature>
<dbReference type="AlphaFoldDB" id="A0A6I9QX99"/>
<evidence type="ECO:0000256" key="1">
    <source>
        <dbReference type="ARBA" id="ARBA00004141"/>
    </source>
</evidence>
<feature type="transmembrane region" description="Helical" evidence="6">
    <location>
        <begin position="223"/>
        <end position="245"/>
    </location>
</feature>
<dbReference type="RefSeq" id="XP_010916827.1">
    <property type="nucleotide sequence ID" value="XM_010918525.1"/>
</dbReference>
<dbReference type="GO" id="GO:0016020">
    <property type="term" value="C:membrane"/>
    <property type="evidence" value="ECO:0007669"/>
    <property type="project" value="UniProtKB-SubCell"/>
</dbReference>
<accession>A0A6I9QX99</accession>
<dbReference type="Pfam" id="PF01554">
    <property type="entry name" value="MatE"/>
    <property type="match status" value="2"/>
</dbReference>
<feature type="transmembrane region" description="Helical" evidence="6">
    <location>
        <begin position="157"/>
        <end position="179"/>
    </location>
</feature>
<evidence type="ECO:0000256" key="6">
    <source>
        <dbReference type="RuleBase" id="RU004914"/>
    </source>
</evidence>
<dbReference type="OrthoDB" id="2126698at2759"/>
<dbReference type="CDD" id="cd13132">
    <property type="entry name" value="MATE_eukaryotic"/>
    <property type="match status" value="1"/>
</dbReference>
<sequence>MEDGSPPTSLLLTLSTNTIKLQASDQNHQPSSRKPFEEVRVEMKQLLSIAFPMILAGLLLYGKSAISMLFMGRLGTEALAGGSLAIAFANITGYSILSGLASGMEPIASQAFGAKRFHLMGHALQRTTTILLATSIIISFLWIHSKPILLLCGQDPSITAIASTYLISSTPTLFLQSFIHPLKIYLRSQNLLLPLTAAACLALVLHAPISYWFVYLLGLGTRGIAMAAFVSDLSLLSTMVAYLHLTSSHCKSWPGWSLTECFKQWQPLLSLAAPSCVTVCLEWWWYELMIILSGLLDNAADAVAAMGILMQATSLVYVVPSALGLAVSTRVGHELGAGRPERAQKAAKVALGCAAAAGAAAAGAAVVGRGKWGWAFTGDAAVARLAAAAMPVVGLCELGNCPQTAGCGALRGSARPGLGAGINMGAFYGVGMPVAVAIGLRMGMGLVGLWMGMVAAQAACAAAVVWVVAKMDWGFDVAVNILI</sequence>
<dbReference type="NCBIfam" id="TIGR00797">
    <property type="entry name" value="matE"/>
    <property type="match status" value="1"/>
</dbReference>
<keyword evidence="4 6" id="KW-1133">Transmembrane helix</keyword>
<dbReference type="GO" id="GO:0015297">
    <property type="term" value="F:antiporter activity"/>
    <property type="evidence" value="ECO:0007669"/>
    <property type="project" value="InterPro"/>
</dbReference>
<reference evidence="8" key="1">
    <citation type="submission" date="2025-08" db="UniProtKB">
        <authorList>
            <consortium name="RefSeq"/>
        </authorList>
    </citation>
    <scope>IDENTIFICATION</scope>
</reference>
<evidence type="ECO:0000256" key="3">
    <source>
        <dbReference type="ARBA" id="ARBA00022692"/>
    </source>
</evidence>
<feature type="transmembrane region" description="Helical" evidence="6">
    <location>
        <begin position="447"/>
        <end position="469"/>
    </location>
</feature>
<keyword evidence="7" id="KW-1185">Reference proteome</keyword>
<keyword evidence="5 6" id="KW-0472">Membrane</keyword>
<dbReference type="Proteomes" id="UP000504607">
    <property type="component" value="Chromosome 3"/>
</dbReference>
<feature type="transmembrane region" description="Helical" evidence="6">
    <location>
        <begin position="306"/>
        <end position="328"/>
    </location>
</feature>
<dbReference type="GO" id="GO:1990961">
    <property type="term" value="P:xenobiotic detoxification by transmembrane export across the plasma membrane"/>
    <property type="evidence" value="ECO:0007669"/>
    <property type="project" value="InterPro"/>
</dbReference>
<feature type="transmembrane region" description="Helical" evidence="6">
    <location>
        <begin position="78"/>
        <end position="102"/>
    </location>
</feature>
<feature type="transmembrane region" description="Helical" evidence="6">
    <location>
        <begin position="265"/>
        <end position="286"/>
    </location>
</feature>
<evidence type="ECO:0000313" key="8">
    <source>
        <dbReference type="RefSeq" id="XP_010916827.1"/>
    </source>
</evidence>
<protein>
    <recommendedName>
        <fullName evidence="6">Protein DETOXIFICATION</fullName>
    </recommendedName>
    <alternativeName>
        <fullName evidence="6">Multidrug and toxic compound extrusion protein</fullName>
    </alternativeName>
</protein>
<feature type="transmembrane region" description="Helical" evidence="6">
    <location>
        <begin position="349"/>
        <end position="368"/>
    </location>
</feature>
<organism evidence="7 8">
    <name type="scientific">Elaeis guineensis var. tenera</name>
    <name type="common">Oil palm</name>
    <dbReference type="NCBI Taxonomy" id="51953"/>
    <lineage>
        <taxon>Eukaryota</taxon>
        <taxon>Viridiplantae</taxon>
        <taxon>Streptophyta</taxon>
        <taxon>Embryophyta</taxon>
        <taxon>Tracheophyta</taxon>
        <taxon>Spermatophyta</taxon>
        <taxon>Magnoliopsida</taxon>
        <taxon>Liliopsida</taxon>
        <taxon>Arecaceae</taxon>
        <taxon>Arecoideae</taxon>
        <taxon>Cocoseae</taxon>
        <taxon>Elaeidinae</taxon>
        <taxon>Elaeis</taxon>
    </lineage>
</organism>